<keyword evidence="2" id="KW-1133">Transmembrane helix</keyword>
<feature type="region of interest" description="Disordered" evidence="1">
    <location>
        <begin position="259"/>
        <end position="280"/>
    </location>
</feature>
<dbReference type="Proteomes" id="UP000535020">
    <property type="component" value="Unassembled WGS sequence"/>
</dbReference>
<organism evidence="4 5">
    <name type="scientific">Flavobacterium agri</name>
    <dbReference type="NCBI Taxonomy" id="2743471"/>
    <lineage>
        <taxon>Bacteria</taxon>
        <taxon>Pseudomonadati</taxon>
        <taxon>Bacteroidota</taxon>
        <taxon>Flavobacteriia</taxon>
        <taxon>Flavobacteriales</taxon>
        <taxon>Flavobacteriaceae</taxon>
        <taxon>Flavobacterium</taxon>
    </lineage>
</organism>
<name>A0A7Y8Y0D6_9FLAO</name>
<dbReference type="EMBL" id="JACBJI010000002">
    <property type="protein sequence ID" value="NYA70208.1"/>
    <property type="molecule type" value="Genomic_DNA"/>
</dbReference>
<evidence type="ECO:0000256" key="1">
    <source>
        <dbReference type="SAM" id="MobiDB-lite"/>
    </source>
</evidence>
<feature type="domain" description="Outer membrane protein beta-barrel" evidence="3">
    <location>
        <begin position="326"/>
        <end position="530"/>
    </location>
</feature>
<feature type="transmembrane region" description="Helical" evidence="2">
    <location>
        <begin position="45"/>
        <end position="64"/>
    </location>
</feature>
<feature type="region of interest" description="Disordered" evidence="1">
    <location>
        <begin position="68"/>
        <end position="225"/>
    </location>
</feature>
<keyword evidence="2" id="KW-0472">Membrane</keyword>
<protein>
    <submittedName>
        <fullName evidence="4">PorT family protein</fullName>
    </submittedName>
</protein>
<keyword evidence="2" id="KW-0812">Transmembrane</keyword>
<reference evidence="4 5" key="1">
    <citation type="submission" date="2020-07" db="EMBL/GenBank/DDBJ databases">
        <authorList>
            <person name="Sun Q."/>
        </authorList>
    </citation>
    <scope>NUCLEOTIDE SEQUENCE [LARGE SCALE GENOMIC DNA]</scope>
    <source>
        <strain evidence="4 5">MAH-1</strain>
    </source>
</reference>
<dbReference type="InterPro" id="IPR011250">
    <property type="entry name" value="OMP/PagP_B-barrel"/>
</dbReference>
<comment type="caution">
    <text evidence="4">The sequence shown here is derived from an EMBL/GenBank/DDBJ whole genome shotgun (WGS) entry which is preliminary data.</text>
</comment>
<evidence type="ECO:0000313" key="4">
    <source>
        <dbReference type="EMBL" id="NYA70208.1"/>
    </source>
</evidence>
<feature type="compositionally biased region" description="Polar residues" evidence="1">
    <location>
        <begin position="216"/>
        <end position="225"/>
    </location>
</feature>
<dbReference type="InterPro" id="IPR025665">
    <property type="entry name" value="Beta-barrel_OMP_2"/>
</dbReference>
<dbReference type="Pfam" id="PF13568">
    <property type="entry name" value="OMP_b-brl_2"/>
    <property type="match status" value="1"/>
</dbReference>
<dbReference type="RefSeq" id="WP_176005027.1">
    <property type="nucleotide sequence ID" value="NZ_JABWMI010000006.1"/>
</dbReference>
<feature type="compositionally biased region" description="Polar residues" evidence="1">
    <location>
        <begin position="71"/>
        <end position="80"/>
    </location>
</feature>
<evidence type="ECO:0000259" key="3">
    <source>
        <dbReference type="Pfam" id="PF13568"/>
    </source>
</evidence>
<proteinExistence type="predicted"/>
<feature type="compositionally biased region" description="Polar residues" evidence="1">
    <location>
        <begin position="123"/>
        <end position="138"/>
    </location>
</feature>
<gene>
    <name evidence="4" type="ORF">HZF10_04695</name>
</gene>
<evidence type="ECO:0000256" key="2">
    <source>
        <dbReference type="SAM" id="Phobius"/>
    </source>
</evidence>
<dbReference type="AlphaFoldDB" id="A0A7Y8Y0D6"/>
<evidence type="ECO:0000313" key="5">
    <source>
        <dbReference type="Proteomes" id="UP000535020"/>
    </source>
</evidence>
<keyword evidence="5" id="KW-1185">Reference proteome</keyword>
<sequence>MSERKNIDRLFQERFKDFESEPSEQAWKNIEARLEEKKDRKLIPFWFKYAGVAAVLLIGLLLTLDNGDNNPKVNGGTQVVSAPDKKAKAEDNDVKKPTNIGNEDFGKPDNAITTNDAIAPKANNATKVGNANKANGTSADPMWNPNGSSASGIRQNDTGITSYPSKKASDKKASGRILGGNDKVLPSVEESREQYASATSKNRKAKKGSNAKSNKTDLQYTDENNNANESQIAASNGKSGKNPKTNDNLKNENQIAVNENNQSGQPEQHNEKEVTAKTTTSTQAIAAKTDDIKKDSTGIATVEEPNALEELLKNEKENKSVTENEPKMNRWQVSPRVAPIYLSSTSSGSPIDSRFAKNDKDYKTQLSYGVGVGYSLNKRLSVRAGVNSLSFEYNTNNVVAMQSTVGRQQLEHVKPTLQGAFLRIENKDPNAPVELTSNGLVAKEFSSSLSQKTGYIEVPVELSYKLIDKRFGVDVIGGFSTLFLNENEVSVVSSDNEIQVGKADNLNATSFSTNIGLGLRYNIWKALQFNVEPMFKYQINTYSESGNFKPYFFGLYTGLNYRF</sequence>
<accession>A0A7Y8Y0D6</accession>
<feature type="compositionally biased region" description="Polar residues" evidence="1">
    <location>
        <begin position="145"/>
        <end position="164"/>
    </location>
</feature>
<dbReference type="SUPFAM" id="SSF56925">
    <property type="entry name" value="OMPA-like"/>
    <property type="match status" value="1"/>
</dbReference>
<feature type="compositionally biased region" description="Basic and acidic residues" evidence="1">
    <location>
        <begin position="83"/>
        <end position="96"/>
    </location>
</feature>